<proteinExistence type="predicted"/>
<accession>A0AAV2R475</accession>
<dbReference type="PROSITE" id="PS50118">
    <property type="entry name" value="HMG_BOX_2"/>
    <property type="match status" value="1"/>
</dbReference>
<dbReference type="Pfam" id="PF00505">
    <property type="entry name" value="HMG_box"/>
    <property type="match status" value="1"/>
</dbReference>
<reference evidence="7 8" key="1">
    <citation type="submission" date="2024-05" db="EMBL/GenBank/DDBJ databases">
        <authorList>
            <person name="Wallberg A."/>
        </authorList>
    </citation>
    <scope>NUCLEOTIDE SEQUENCE [LARGE SCALE GENOMIC DNA]</scope>
</reference>
<feature type="region of interest" description="Disordered" evidence="5">
    <location>
        <begin position="326"/>
        <end position="380"/>
    </location>
</feature>
<dbReference type="InterPro" id="IPR036236">
    <property type="entry name" value="Znf_C2H2_sf"/>
</dbReference>
<dbReference type="Gene3D" id="3.30.160.60">
    <property type="entry name" value="Classic Zinc Finger"/>
    <property type="match status" value="1"/>
</dbReference>
<protein>
    <recommendedName>
        <fullName evidence="6">HMG box domain-containing protein</fullName>
    </recommendedName>
</protein>
<dbReference type="PROSITE" id="PS00028">
    <property type="entry name" value="ZINC_FINGER_C2H2_1"/>
    <property type="match status" value="1"/>
</dbReference>
<dbReference type="GO" id="GO:0010468">
    <property type="term" value="P:regulation of gene expression"/>
    <property type="evidence" value="ECO:0007669"/>
    <property type="project" value="TreeGrafter"/>
</dbReference>
<dbReference type="SMART" id="SM00398">
    <property type="entry name" value="HMG"/>
    <property type="match status" value="1"/>
</dbReference>
<sequence length="491" mass="55792">MVSAAKKLSWSKTQGTTWTTKNIRKVAVGVDTDGETSGMGSSVDELVESSTESASEGPIGPAVAAFLYPRPSTAARTPQPTQPLKKRRGGWPKDRKRKPEIPGTKPPKAPVTAYVLFINERRKYYKDTRPECTFGEVTKLLGAEWSSMNDEQKVVYVNRSDQDKKRYRNELQAYRQSHDYQILLRKKRIKNVMRRGGTTTEESSDFTDEIDDDDSEELYCRICDQWFTSLHNKREHLYGKTHLQAITGEYQRERLAEEERALASRTLRSPERSSTSRQTLRSHRSPERPLTSRSHRLSALSINCCSKSNSSVVTTDGCKCVLQRSSQPNLQMSPSHSQEEEEEHDGDKEDEEEEEGDDEEEEDGDESEVNEDDTKRISMTGAIEGILSKVVEREKEIQSLTISASKSYQQHLNLASKLLDLKNREQKLKVEQHKLDEENQALKADADVLWMLPALFGVTPLDMVNITMKEDQQILNIDENEDSGLNIIDST</sequence>
<gene>
    <name evidence="7" type="ORF">MNOR_LOCUS19018</name>
</gene>
<keyword evidence="8" id="KW-1185">Reference proteome</keyword>
<keyword evidence="2 3" id="KW-0539">Nucleus</keyword>
<feature type="compositionally biased region" description="Acidic residues" evidence="5">
    <location>
        <begin position="339"/>
        <end position="371"/>
    </location>
</feature>
<dbReference type="AlphaFoldDB" id="A0AAV2R475"/>
<dbReference type="InterPro" id="IPR013087">
    <property type="entry name" value="Znf_C2H2_type"/>
</dbReference>
<feature type="region of interest" description="Disordered" evidence="5">
    <location>
        <begin position="257"/>
        <end position="295"/>
    </location>
</feature>
<feature type="compositionally biased region" description="Basic and acidic residues" evidence="5">
    <location>
        <begin position="91"/>
        <end position="100"/>
    </location>
</feature>
<dbReference type="Proteomes" id="UP001497623">
    <property type="component" value="Unassembled WGS sequence"/>
</dbReference>
<feature type="region of interest" description="Disordered" evidence="5">
    <location>
        <begin position="72"/>
        <end position="108"/>
    </location>
</feature>
<evidence type="ECO:0000313" key="7">
    <source>
        <dbReference type="EMBL" id="CAL4108992.1"/>
    </source>
</evidence>
<dbReference type="GO" id="GO:0003677">
    <property type="term" value="F:DNA binding"/>
    <property type="evidence" value="ECO:0007669"/>
    <property type="project" value="UniProtKB-UniRule"/>
</dbReference>
<feature type="compositionally biased region" description="Polar residues" evidence="5">
    <location>
        <begin position="326"/>
        <end position="336"/>
    </location>
</feature>
<keyword evidence="4" id="KW-0175">Coiled coil</keyword>
<evidence type="ECO:0000256" key="3">
    <source>
        <dbReference type="PROSITE-ProRule" id="PRU00267"/>
    </source>
</evidence>
<name>A0AAV2R475_MEGNR</name>
<dbReference type="PANTHER" id="PTHR46040">
    <property type="entry name" value="HIGH MOBILITY GROUP PROTEIN 2"/>
    <property type="match status" value="1"/>
</dbReference>
<evidence type="ECO:0000256" key="2">
    <source>
        <dbReference type="ARBA" id="ARBA00023242"/>
    </source>
</evidence>
<feature type="region of interest" description="Disordered" evidence="5">
    <location>
        <begin position="31"/>
        <end position="58"/>
    </location>
</feature>
<dbReference type="EMBL" id="CAXKWB010013897">
    <property type="protein sequence ID" value="CAL4108992.1"/>
    <property type="molecule type" value="Genomic_DNA"/>
</dbReference>
<dbReference type="InterPro" id="IPR036910">
    <property type="entry name" value="HMG_box_dom_sf"/>
</dbReference>
<dbReference type="InterPro" id="IPR009071">
    <property type="entry name" value="HMG_box_dom"/>
</dbReference>
<dbReference type="InterPro" id="IPR051965">
    <property type="entry name" value="ChromReg_NeuronalGeneExpr"/>
</dbReference>
<evidence type="ECO:0000256" key="4">
    <source>
        <dbReference type="SAM" id="Coils"/>
    </source>
</evidence>
<dbReference type="CDD" id="cd21980">
    <property type="entry name" value="HMG-box_HMG20"/>
    <property type="match status" value="1"/>
</dbReference>
<dbReference type="SUPFAM" id="SSF47095">
    <property type="entry name" value="HMG-box"/>
    <property type="match status" value="1"/>
</dbReference>
<feature type="coiled-coil region" evidence="4">
    <location>
        <begin position="418"/>
        <end position="445"/>
    </location>
</feature>
<evidence type="ECO:0000256" key="1">
    <source>
        <dbReference type="ARBA" id="ARBA00023125"/>
    </source>
</evidence>
<evidence type="ECO:0000259" key="6">
    <source>
        <dbReference type="PROSITE" id="PS50118"/>
    </source>
</evidence>
<evidence type="ECO:0000256" key="5">
    <source>
        <dbReference type="SAM" id="MobiDB-lite"/>
    </source>
</evidence>
<dbReference type="PANTHER" id="PTHR46040:SF3">
    <property type="entry name" value="HIGH MOBILITY GROUP PROTEIN 2"/>
    <property type="match status" value="1"/>
</dbReference>
<dbReference type="SUPFAM" id="SSF57667">
    <property type="entry name" value="beta-beta-alpha zinc fingers"/>
    <property type="match status" value="1"/>
</dbReference>
<comment type="caution">
    <text evidence="7">The sequence shown here is derived from an EMBL/GenBank/DDBJ whole genome shotgun (WGS) entry which is preliminary data.</text>
</comment>
<dbReference type="GO" id="GO:0005634">
    <property type="term" value="C:nucleus"/>
    <property type="evidence" value="ECO:0007669"/>
    <property type="project" value="UniProtKB-UniRule"/>
</dbReference>
<feature type="domain" description="HMG box" evidence="6">
    <location>
        <begin position="107"/>
        <end position="175"/>
    </location>
</feature>
<dbReference type="Gene3D" id="1.10.30.10">
    <property type="entry name" value="High mobility group box domain"/>
    <property type="match status" value="1"/>
</dbReference>
<evidence type="ECO:0000313" key="8">
    <source>
        <dbReference type="Proteomes" id="UP001497623"/>
    </source>
</evidence>
<keyword evidence="1 3" id="KW-0238">DNA-binding</keyword>
<feature type="DNA-binding region" description="HMG box" evidence="3">
    <location>
        <begin position="107"/>
        <end position="175"/>
    </location>
</feature>
<organism evidence="7 8">
    <name type="scientific">Meganyctiphanes norvegica</name>
    <name type="common">Northern krill</name>
    <name type="synonym">Thysanopoda norvegica</name>
    <dbReference type="NCBI Taxonomy" id="48144"/>
    <lineage>
        <taxon>Eukaryota</taxon>
        <taxon>Metazoa</taxon>
        <taxon>Ecdysozoa</taxon>
        <taxon>Arthropoda</taxon>
        <taxon>Crustacea</taxon>
        <taxon>Multicrustacea</taxon>
        <taxon>Malacostraca</taxon>
        <taxon>Eumalacostraca</taxon>
        <taxon>Eucarida</taxon>
        <taxon>Euphausiacea</taxon>
        <taxon>Euphausiidae</taxon>
        <taxon>Meganyctiphanes</taxon>
    </lineage>
</organism>